<name>A0A1V4ARX8_9BACT</name>
<evidence type="ECO:0000313" key="2">
    <source>
        <dbReference type="Proteomes" id="UP000189681"/>
    </source>
</evidence>
<dbReference type="STRING" id="1004156.AYP45_12150"/>
<evidence type="ECO:0000313" key="1">
    <source>
        <dbReference type="EMBL" id="OOP55872.1"/>
    </source>
</evidence>
<dbReference type="AlphaFoldDB" id="A0A1V4ARX8"/>
<dbReference type="Proteomes" id="UP000189681">
    <property type="component" value="Unassembled WGS sequence"/>
</dbReference>
<sequence length="87" mass="10639">MDDIKLVREDYPLWRTSVQQVMRKHKDESFFKFDKDKKERQDRKAREDLIAHTKHRIINEQQETKEQKNHNIDKTEDQCGDIVDIEV</sequence>
<protein>
    <submittedName>
        <fullName evidence="1">Uncharacterized protein</fullName>
    </submittedName>
</protein>
<proteinExistence type="predicted"/>
<organism evidence="1 2">
    <name type="scientific">Candidatus Brocadia carolinensis</name>
    <dbReference type="NCBI Taxonomy" id="1004156"/>
    <lineage>
        <taxon>Bacteria</taxon>
        <taxon>Pseudomonadati</taxon>
        <taxon>Planctomycetota</taxon>
        <taxon>Candidatus Brocadiia</taxon>
        <taxon>Candidatus Brocadiales</taxon>
        <taxon>Candidatus Brocadiaceae</taxon>
        <taxon>Candidatus Brocadia</taxon>
    </lineage>
</organism>
<reference evidence="1 2" key="1">
    <citation type="journal article" date="2017" name="Water Res.">
        <title>Discovery and metagenomic analysis of an anammox bacterial enrichment related to Candidatus "Brocadia caroliniensis" in a full-scale glycerol-fed nitritation-denitritation separate centrate treatment process.</title>
        <authorList>
            <person name="Park H."/>
            <person name="Brotto A.C."/>
            <person name="van Loosdrecht M.C."/>
            <person name="Chandran K."/>
        </authorList>
    </citation>
    <scope>NUCLEOTIDE SEQUENCE [LARGE SCALE GENOMIC DNA]</scope>
    <source>
        <strain evidence="1">26THWARD</strain>
    </source>
</reference>
<gene>
    <name evidence="1" type="ORF">AYP45_12150</name>
</gene>
<dbReference type="EMBL" id="AYTS01000110">
    <property type="protein sequence ID" value="OOP55872.1"/>
    <property type="molecule type" value="Genomic_DNA"/>
</dbReference>
<accession>A0A1V4ARX8</accession>
<comment type="caution">
    <text evidence="1">The sequence shown here is derived from an EMBL/GenBank/DDBJ whole genome shotgun (WGS) entry which is preliminary data.</text>
</comment>